<proteinExistence type="predicted"/>
<dbReference type="GeneID" id="29385840"/>
<dbReference type="GO" id="GO:0000725">
    <property type="term" value="P:recombinational repair"/>
    <property type="evidence" value="ECO:0007669"/>
    <property type="project" value="TreeGrafter"/>
</dbReference>
<keyword evidence="4" id="KW-0378">Hydrolase</keyword>
<gene>
    <name evidence="3" type="ORF">AL536_18280</name>
    <name evidence="4" type="ORF">NCTC11327_02417</name>
</gene>
<dbReference type="Gene3D" id="3.40.50.300">
    <property type="entry name" value="P-loop containing nucleotide triphosphate hydrolases"/>
    <property type="match status" value="2"/>
</dbReference>
<dbReference type="EMBL" id="UHIP01000001">
    <property type="protein sequence ID" value="SUP28280.1"/>
    <property type="molecule type" value="Genomic_DNA"/>
</dbReference>
<accession>A0AAX2LQS1</accession>
<keyword evidence="4" id="KW-0067">ATP-binding</keyword>
<dbReference type="PANTHER" id="PTHR11070">
    <property type="entry name" value="UVRD / RECB / PCRA DNA HELICASE FAMILY MEMBER"/>
    <property type="match status" value="1"/>
</dbReference>
<evidence type="ECO:0000313" key="3">
    <source>
        <dbReference type="EMBL" id="AMF95361.1"/>
    </source>
</evidence>
<keyword evidence="4" id="KW-0547">Nucleotide-binding</keyword>
<reference evidence="4 6" key="3">
    <citation type="submission" date="2018-06" db="EMBL/GenBank/DDBJ databases">
        <authorList>
            <consortium name="Pathogen Informatics"/>
            <person name="Doyle S."/>
        </authorList>
    </citation>
    <scope>NUCLEOTIDE SEQUENCE [LARGE SCALE GENOMIC DNA]</scope>
    <source>
        <strain evidence="4 6">NCTC11327</strain>
    </source>
</reference>
<dbReference type="Pfam" id="PF08378">
    <property type="entry name" value="NERD"/>
    <property type="match status" value="1"/>
</dbReference>
<dbReference type="RefSeq" id="WP_061056890.1">
    <property type="nucleotide sequence ID" value="NZ_CABLBX010000020.1"/>
</dbReference>
<dbReference type="Pfam" id="PF13538">
    <property type="entry name" value="UvrD_C_2"/>
    <property type="match status" value="1"/>
</dbReference>
<dbReference type="Proteomes" id="UP000057088">
    <property type="component" value="Chromosome 2"/>
</dbReference>
<evidence type="ECO:0000259" key="2">
    <source>
        <dbReference type="SMART" id="SM00487"/>
    </source>
</evidence>
<dbReference type="GO" id="GO:0043138">
    <property type="term" value="F:3'-5' DNA helicase activity"/>
    <property type="evidence" value="ECO:0007669"/>
    <property type="project" value="TreeGrafter"/>
</dbReference>
<evidence type="ECO:0000313" key="6">
    <source>
        <dbReference type="Proteomes" id="UP000254626"/>
    </source>
</evidence>
<dbReference type="Proteomes" id="UP000254626">
    <property type="component" value="Unassembled WGS sequence"/>
</dbReference>
<dbReference type="KEGG" id="vfl:AL536_18280"/>
<dbReference type="GO" id="GO:0003677">
    <property type="term" value="F:DNA binding"/>
    <property type="evidence" value="ECO:0007669"/>
    <property type="project" value="InterPro"/>
</dbReference>
<evidence type="ECO:0000313" key="4">
    <source>
        <dbReference type="EMBL" id="SUP28280.1"/>
    </source>
</evidence>
<evidence type="ECO:0000313" key="5">
    <source>
        <dbReference type="Proteomes" id="UP000057088"/>
    </source>
</evidence>
<dbReference type="InterPro" id="IPR011528">
    <property type="entry name" value="NERD"/>
</dbReference>
<dbReference type="SUPFAM" id="SSF52540">
    <property type="entry name" value="P-loop containing nucleoside triphosphate hydrolases"/>
    <property type="match status" value="1"/>
</dbReference>
<evidence type="ECO:0000256" key="1">
    <source>
        <dbReference type="ARBA" id="ARBA00034923"/>
    </source>
</evidence>
<dbReference type="AlphaFoldDB" id="A0AAX2LQS1"/>
<dbReference type="SMART" id="SM00487">
    <property type="entry name" value="DEXDc"/>
    <property type="match status" value="1"/>
</dbReference>
<dbReference type="GO" id="GO:0016787">
    <property type="term" value="F:hydrolase activity"/>
    <property type="evidence" value="ECO:0007669"/>
    <property type="project" value="UniProtKB-KW"/>
</dbReference>
<dbReference type="InterPro" id="IPR000212">
    <property type="entry name" value="DNA_helicase_UvrD/REP"/>
</dbReference>
<dbReference type="InterPro" id="IPR027785">
    <property type="entry name" value="UvrD-like_helicase_C"/>
</dbReference>
<reference evidence="5" key="1">
    <citation type="submission" date="2015-12" db="EMBL/GenBank/DDBJ databases">
        <title>FDA dAtabase for Regulatory Grade micrObial Sequences (FDA-ARGOS): Supporting development and validation of Infectious Disease Dx tests.</title>
        <authorList>
            <person name="Hoffmann M."/>
            <person name="Allard M."/>
            <person name="Evans P."/>
            <person name="Brown E."/>
            <person name="Tallon L.J."/>
            <person name="Sadzewicz L."/>
            <person name="Sengamalay N."/>
            <person name="Ott S."/>
            <person name="Godinez A."/>
            <person name="Nagaraj S."/>
            <person name="Vyas G."/>
            <person name="Aluvathingal J."/>
            <person name="Nadendla S."/>
            <person name="Geyer C."/>
            <person name="Sichtig H."/>
        </authorList>
    </citation>
    <scope>NUCLEOTIDE SEQUENCE [LARGE SCALE GENOMIC DNA]</scope>
    <source>
        <strain evidence="5">ATCC 33809</strain>
    </source>
</reference>
<protein>
    <recommendedName>
        <fullName evidence="1">DNA 3'-5' helicase II</fullName>
    </recommendedName>
</protein>
<organism evidence="4 6">
    <name type="scientific">Vibrio fluvialis</name>
    <dbReference type="NCBI Taxonomy" id="676"/>
    <lineage>
        <taxon>Bacteria</taxon>
        <taxon>Pseudomonadati</taxon>
        <taxon>Pseudomonadota</taxon>
        <taxon>Gammaproteobacteria</taxon>
        <taxon>Vibrionales</taxon>
        <taxon>Vibrionaceae</taxon>
        <taxon>Vibrio</taxon>
    </lineage>
</organism>
<dbReference type="InterPro" id="IPR014001">
    <property type="entry name" value="Helicase_ATP-bd"/>
</dbReference>
<dbReference type="InterPro" id="IPR027417">
    <property type="entry name" value="P-loop_NTPase"/>
</dbReference>
<dbReference type="Pfam" id="PF13245">
    <property type="entry name" value="AAA_19"/>
    <property type="match status" value="1"/>
</dbReference>
<dbReference type="GO" id="GO:0005524">
    <property type="term" value="F:ATP binding"/>
    <property type="evidence" value="ECO:0007669"/>
    <property type="project" value="InterPro"/>
</dbReference>
<dbReference type="PANTHER" id="PTHR11070:SF2">
    <property type="entry name" value="ATP-DEPENDENT DNA HELICASE SRS2"/>
    <property type="match status" value="1"/>
</dbReference>
<keyword evidence="4" id="KW-0347">Helicase</keyword>
<name>A0AAX2LQS1_VIBFL</name>
<keyword evidence="5" id="KW-1185">Reference proteome</keyword>
<dbReference type="EMBL" id="CP014035">
    <property type="protein sequence ID" value="AMF95361.1"/>
    <property type="molecule type" value="Genomic_DNA"/>
</dbReference>
<sequence>MAVIYPPFLPEKCPSSEEKVRASLTNVDGITILHSVCWQSKRNNRQGDGEADFIVLIPKEGILILEVKGGDIEIENGTWYSTDRFQSKHRIKDPFVQVKDSKYALLNYLTHEDKKLKAIPIMHAVVFPDISVSQSLSMNSPKELIIDREDLNNIENVIERVTGHWGYNHKFPDSYLNDVCVLLAPTRYVQRLISDDIDETERGIIELTREQMKVLESLKRAKQAIIYGGAGTGKTVLAIEKARQLDKLKFKTLLICYNKLLKEKVSSLLASSTITVETYHSLTLKEAQKANLDIPNHLDSEWYESQAGQLFKHAANINKTNYDVIIIDEAQDFSYEWIISLRERLSQHGTFYIFADSHQDLYKRDWQEPEGVSPYELLQNCRNTTPIATTVAAIYQEKVIVSGLQGPTPQFVESNTIGESLDFVSTIVEHLISEKVDREHISVLSNTSQFIKDLKTQCVGEYVFSSYDKFGICAETIRRFKGLENHVVIVVIDDNETNETDDSIQSLCYVGMSRAKSALYLVSSKRVKDKLNWQ</sequence>
<feature type="domain" description="Helicase ATP-binding" evidence="2">
    <location>
        <begin position="203"/>
        <end position="411"/>
    </location>
</feature>
<reference evidence="3" key="2">
    <citation type="submission" date="2018-01" db="EMBL/GenBank/DDBJ databases">
        <title>FDA dAtabase for Regulatory Grade micrObial Sequences (FDA-ARGOS): Supporting development and validation of Infectious Disease Dx tests.</title>
        <authorList>
            <person name="Hoffmann M."/>
            <person name="Allard M."/>
            <person name="Evans P."/>
            <person name="Brown E."/>
            <person name="Tallon L."/>
            <person name="Sadzewicz L."/>
            <person name="Sengamalay N."/>
            <person name="Ott S."/>
            <person name="Godinez A."/>
            <person name="Nagaraj S."/>
            <person name="Vyas G."/>
            <person name="Aluvathingal J."/>
            <person name="Nadendla S."/>
            <person name="Geyer C."/>
            <person name="Sichtig H."/>
        </authorList>
    </citation>
    <scope>NUCLEOTIDE SEQUENCE</scope>
    <source>
        <strain evidence="3">ATCC 33809</strain>
    </source>
</reference>